<dbReference type="InterPro" id="IPR005279">
    <property type="entry name" value="Dipep/tripep_permease"/>
</dbReference>
<keyword evidence="6 9" id="KW-1133">Transmembrane helix</keyword>
<keyword evidence="5" id="KW-0653">Protein transport</keyword>
<evidence type="ECO:0000256" key="6">
    <source>
        <dbReference type="ARBA" id="ARBA00022989"/>
    </source>
</evidence>
<feature type="transmembrane region" description="Helical" evidence="9">
    <location>
        <begin position="427"/>
        <end position="448"/>
    </location>
</feature>
<dbReference type="EMBL" id="DXDA01000016">
    <property type="protein sequence ID" value="HIY68112.1"/>
    <property type="molecule type" value="Genomic_DNA"/>
</dbReference>
<evidence type="ECO:0000256" key="7">
    <source>
        <dbReference type="ARBA" id="ARBA00023136"/>
    </source>
</evidence>
<dbReference type="Proteomes" id="UP000886844">
    <property type="component" value="Unassembled WGS sequence"/>
</dbReference>
<dbReference type="GO" id="GO:1904680">
    <property type="term" value="F:peptide transmembrane transporter activity"/>
    <property type="evidence" value="ECO:0007669"/>
    <property type="project" value="InterPro"/>
</dbReference>
<feature type="transmembrane region" description="Helical" evidence="9">
    <location>
        <begin position="46"/>
        <end position="68"/>
    </location>
</feature>
<comment type="similarity">
    <text evidence="8">Belongs to the major facilitator superfamily. Proton-dependent oligopeptide transporter (POT/PTR) (TC 2.A.17) family.</text>
</comment>
<organism evidence="10 11">
    <name type="scientific">Candidatus Alistipes intestinigallinarum</name>
    <dbReference type="NCBI Taxonomy" id="2838440"/>
    <lineage>
        <taxon>Bacteria</taxon>
        <taxon>Pseudomonadati</taxon>
        <taxon>Bacteroidota</taxon>
        <taxon>Bacteroidia</taxon>
        <taxon>Bacteroidales</taxon>
        <taxon>Rikenellaceae</taxon>
        <taxon>Alistipes</taxon>
    </lineage>
</organism>
<dbReference type="CDD" id="cd17346">
    <property type="entry name" value="MFS_DtpA_like"/>
    <property type="match status" value="1"/>
</dbReference>
<keyword evidence="3" id="KW-1003">Cell membrane</keyword>
<evidence type="ECO:0000256" key="2">
    <source>
        <dbReference type="ARBA" id="ARBA00022448"/>
    </source>
</evidence>
<dbReference type="InterPro" id="IPR018456">
    <property type="entry name" value="PTR2_symporter_CS"/>
</dbReference>
<comment type="subcellular location">
    <subcellularLocation>
        <location evidence="1">Cell membrane</location>
        <topology evidence="1">Multi-pass membrane protein</topology>
    </subcellularLocation>
    <subcellularLocation>
        <location evidence="8">Membrane</location>
        <topology evidence="8">Multi-pass membrane protein</topology>
    </subcellularLocation>
</comment>
<dbReference type="InterPro" id="IPR036259">
    <property type="entry name" value="MFS_trans_sf"/>
</dbReference>
<feature type="transmembrane region" description="Helical" evidence="9">
    <location>
        <begin position="230"/>
        <end position="249"/>
    </location>
</feature>
<reference evidence="10" key="2">
    <citation type="submission" date="2021-04" db="EMBL/GenBank/DDBJ databases">
        <authorList>
            <person name="Gilroy R."/>
        </authorList>
    </citation>
    <scope>NUCLEOTIDE SEQUENCE</scope>
    <source>
        <strain evidence="10">5134</strain>
    </source>
</reference>
<evidence type="ECO:0000256" key="9">
    <source>
        <dbReference type="SAM" id="Phobius"/>
    </source>
</evidence>
<evidence type="ECO:0000313" key="11">
    <source>
        <dbReference type="Proteomes" id="UP000886844"/>
    </source>
</evidence>
<dbReference type="PROSITE" id="PS01023">
    <property type="entry name" value="PTR2_2"/>
    <property type="match status" value="1"/>
</dbReference>
<accession>A0A9D1YZK1</accession>
<dbReference type="SUPFAM" id="SSF103473">
    <property type="entry name" value="MFS general substrate transporter"/>
    <property type="match status" value="1"/>
</dbReference>
<dbReference type="InterPro" id="IPR000109">
    <property type="entry name" value="POT_fam"/>
</dbReference>
<evidence type="ECO:0000256" key="8">
    <source>
        <dbReference type="RuleBase" id="RU003755"/>
    </source>
</evidence>
<gene>
    <name evidence="10" type="ORF">H9828_01700</name>
</gene>
<sequence>MFKGQPKGLYALSLANTGERFGYYTMLAIFTLFLQAKFGYTEAVTTQIYGIFLAAVYFMPFFGGILADKFGFGKMVTLGIFVMFAGYALLSIPTGTGFAGQAMMFGALALIACGTGLFKGNLQVLVGNLYDDPAYQSKRDNAFSIFYMAINIGAMFAPGMAKWITNHFLAQDGLVYNGQIPALAHQYLDLGDRMPAEPLAKLQELAASMGSSISDLGEFSQHYIEKLSTAYNMGFGVACVSLIVSYLIYVGFRKTFKHADVTAKQQAAAATASGVKTVELTPAQTKSRITALMLVFAVVIFFWMAFHQNGSTMTFFARDYTTSEATGITRMGFDIFNLVLVLVGVYGIVGFFQSEKSRGKLISAAAFAVAVGVLIYRYTLTPDPVHILPQEFQQFNPFYVVGLTPISVAIFTALARKGKEPSAPRKIGLGMIIAAFGFLILTIGSLGLMSPTEVKAAGASDTFVSQNWLISTYLVLTFAELLLSPMGISFVSKVAPPKYKGMMMGCWFAATAIGNYATSLIGYLWGSGMALWMVWSVLIVLCLLSALFIFSIMRKLENATAA</sequence>
<feature type="transmembrane region" description="Helical" evidence="9">
    <location>
        <begin position="289"/>
        <end position="307"/>
    </location>
</feature>
<feature type="transmembrane region" description="Helical" evidence="9">
    <location>
        <begin position="361"/>
        <end position="378"/>
    </location>
</feature>
<dbReference type="InterPro" id="IPR050171">
    <property type="entry name" value="MFS_Transporters"/>
</dbReference>
<dbReference type="Pfam" id="PF00854">
    <property type="entry name" value="PTR2"/>
    <property type="match status" value="2"/>
</dbReference>
<name>A0A9D1YZK1_9BACT</name>
<keyword evidence="2 8" id="KW-0813">Transport</keyword>
<dbReference type="PANTHER" id="PTHR23517">
    <property type="entry name" value="RESISTANCE PROTEIN MDTM, PUTATIVE-RELATED-RELATED"/>
    <property type="match status" value="1"/>
</dbReference>
<evidence type="ECO:0000256" key="3">
    <source>
        <dbReference type="ARBA" id="ARBA00022475"/>
    </source>
</evidence>
<feature type="transmembrane region" description="Helical" evidence="9">
    <location>
        <begin position="75"/>
        <end position="92"/>
    </location>
</feature>
<evidence type="ECO:0000256" key="5">
    <source>
        <dbReference type="ARBA" id="ARBA00022856"/>
    </source>
</evidence>
<proteinExistence type="inferred from homology"/>
<feature type="transmembrane region" description="Helical" evidence="9">
    <location>
        <begin position="98"/>
        <end position="118"/>
    </location>
</feature>
<feature type="transmembrane region" description="Helical" evidence="9">
    <location>
        <begin position="327"/>
        <end position="349"/>
    </location>
</feature>
<evidence type="ECO:0000256" key="1">
    <source>
        <dbReference type="ARBA" id="ARBA00004651"/>
    </source>
</evidence>
<protein>
    <submittedName>
        <fullName evidence="10">Peptide MFS transporter</fullName>
    </submittedName>
</protein>
<feature type="transmembrane region" description="Helical" evidence="9">
    <location>
        <begin position="532"/>
        <end position="553"/>
    </location>
</feature>
<keyword evidence="4 8" id="KW-0812">Transmembrane</keyword>
<feature type="transmembrane region" description="Helical" evidence="9">
    <location>
        <begin position="468"/>
        <end position="492"/>
    </location>
</feature>
<evidence type="ECO:0000256" key="4">
    <source>
        <dbReference type="ARBA" id="ARBA00022692"/>
    </source>
</evidence>
<keyword evidence="7 9" id="KW-0472">Membrane</keyword>
<dbReference type="GO" id="GO:0006857">
    <property type="term" value="P:oligopeptide transport"/>
    <property type="evidence" value="ECO:0007669"/>
    <property type="project" value="InterPro"/>
</dbReference>
<reference evidence="10" key="1">
    <citation type="journal article" date="2021" name="PeerJ">
        <title>Extensive microbial diversity within the chicken gut microbiome revealed by metagenomics and culture.</title>
        <authorList>
            <person name="Gilroy R."/>
            <person name="Ravi A."/>
            <person name="Getino M."/>
            <person name="Pursley I."/>
            <person name="Horton D.L."/>
            <person name="Alikhan N.F."/>
            <person name="Baker D."/>
            <person name="Gharbi K."/>
            <person name="Hall N."/>
            <person name="Watson M."/>
            <person name="Adriaenssens E.M."/>
            <person name="Foster-Nyarko E."/>
            <person name="Jarju S."/>
            <person name="Secka A."/>
            <person name="Antonio M."/>
            <person name="Oren A."/>
            <person name="Chaudhuri R.R."/>
            <person name="La Ragione R."/>
            <person name="Hildebrand F."/>
            <person name="Pallen M.J."/>
        </authorList>
    </citation>
    <scope>NUCLEOTIDE SEQUENCE</scope>
    <source>
        <strain evidence="10">5134</strain>
    </source>
</reference>
<dbReference type="Gene3D" id="1.20.1250.20">
    <property type="entry name" value="MFS general substrate transporter like domains"/>
    <property type="match status" value="3"/>
</dbReference>
<evidence type="ECO:0000313" key="10">
    <source>
        <dbReference type="EMBL" id="HIY68112.1"/>
    </source>
</evidence>
<comment type="caution">
    <text evidence="10">The sequence shown here is derived from an EMBL/GenBank/DDBJ whole genome shotgun (WGS) entry which is preliminary data.</text>
</comment>
<feature type="transmembrane region" description="Helical" evidence="9">
    <location>
        <begin position="21"/>
        <end position="40"/>
    </location>
</feature>
<feature type="transmembrane region" description="Helical" evidence="9">
    <location>
        <begin position="398"/>
        <end position="415"/>
    </location>
</feature>
<dbReference type="PANTHER" id="PTHR23517:SF15">
    <property type="entry name" value="PROTON-DEPENDENT OLIGOPEPTIDE FAMILY TRANSPORT PROTEIN"/>
    <property type="match status" value="1"/>
</dbReference>
<dbReference type="AlphaFoldDB" id="A0A9D1YZK1"/>
<feature type="transmembrane region" description="Helical" evidence="9">
    <location>
        <begin position="145"/>
        <end position="164"/>
    </location>
</feature>
<keyword evidence="5" id="KW-0571">Peptide transport</keyword>
<feature type="transmembrane region" description="Helical" evidence="9">
    <location>
        <begin position="504"/>
        <end position="526"/>
    </location>
</feature>
<dbReference type="GO" id="GO:0005886">
    <property type="term" value="C:plasma membrane"/>
    <property type="evidence" value="ECO:0007669"/>
    <property type="project" value="UniProtKB-SubCell"/>
</dbReference>